<dbReference type="GO" id="GO:0005829">
    <property type="term" value="C:cytosol"/>
    <property type="evidence" value="ECO:0007669"/>
    <property type="project" value="TreeGrafter"/>
</dbReference>
<keyword evidence="3 6" id="KW-0548">Nucleotidyltransferase</keyword>
<dbReference type="InterPro" id="IPR050116">
    <property type="entry name" value="DNA_polymerase-Y"/>
</dbReference>
<dbReference type="AlphaFoldDB" id="F6DKH3"/>
<keyword evidence="6" id="KW-0963">Cytoplasm</keyword>
<dbReference type="STRING" id="696281.Desru_0957"/>
<dbReference type="KEGG" id="dru:Desru_0957"/>
<feature type="site" description="Substrate discrimination" evidence="6">
    <location>
        <position position="13"/>
    </location>
</feature>
<dbReference type="GO" id="GO:0006261">
    <property type="term" value="P:DNA-templated DNA replication"/>
    <property type="evidence" value="ECO:0007669"/>
    <property type="project" value="UniProtKB-UniRule"/>
</dbReference>
<dbReference type="InterPro" id="IPR001126">
    <property type="entry name" value="UmuC"/>
</dbReference>
<evidence type="ECO:0000256" key="5">
    <source>
        <dbReference type="ARBA" id="ARBA00022932"/>
    </source>
</evidence>
<feature type="binding site" evidence="6">
    <location>
        <position position="8"/>
    </location>
    <ligand>
        <name>Mg(2+)</name>
        <dbReference type="ChEBI" id="CHEBI:18420"/>
    </ligand>
</feature>
<feature type="binding site" evidence="6">
    <location>
        <position position="105"/>
    </location>
    <ligand>
        <name>Mg(2+)</name>
        <dbReference type="ChEBI" id="CHEBI:18420"/>
    </ligand>
</feature>
<gene>
    <name evidence="6" type="primary">dinB</name>
    <name evidence="8" type="ordered locus">Desru_0957</name>
</gene>
<dbReference type="HOGENOM" id="CLU_012348_1_1_9"/>
<dbReference type="OrthoDB" id="9808813at2"/>
<sequence>MKTILLCDVNSFFASVHQAMDPALRGRPVIVGGNPAKRTGIVLAASIEAKEPFGVKTGMLISEARSRCPRAVFIAPSHRDYASFSSRINVILREFSDLVEPYSIDESFMDVTGCLNLFGSPLDIARSIQQRIHGEIGVGVNIGIGSSKLLAKMAAELEKPNKIISLTPQDWPRVIWPLPVRKLFGVGHRIERWLLARGVQTIQDLAYLPVEILEKQYGLIGKILHFSAWGIDHSPLDPSGLEVVKSVGNQITLPRDYYGYHPIRVVIWELAEEVGERVRKAGCIGRTVHLTIKDPNFVTETHSRRLPRYTHITSEIFQGAVQLLKQFWTENVGARLVGLSLSGLIKMQAKQLDLFEYREKQEQIDRVTDEIRSRWGSGSIKRAISLTHEGVYYGRKG</sequence>
<dbReference type="PROSITE" id="PS50173">
    <property type="entry name" value="UMUC"/>
    <property type="match status" value="1"/>
</dbReference>
<keyword evidence="5 6" id="KW-0239">DNA-directed DNA polymerase</keyword>
<keyword evidence="6 8" id="KW-0808">Transferase</keyword>
<dbReference type="Proteomes" id="UP000009234">
    <property type="component" value="Chromosome"/>
</dbReference>
<organism evidence="8 9">
    <name type="scientific">Desulforamulus ruminis (strain ATCC 23193 / DSM 2154 / NCIMB 8452 / DL)</name>
    <name type="common">Desulfotomaculum ruminis</name>
    <dbReference type="NCBI Taxonomy" id="696281"/>
    <lineage>
        <taxon>Bacteria</taxon>
        <taxon>Bacillati</taxon>
        <taxon>Bacillota</taxon>
        <taxon>Clostridia</taxon>
        <taxon>Eubacteriales</taxon>
        <taxon>Peptococcaceae</taxon>
        <taxon>Desulforamulus</taxon>
    </lineage>
</organism>
<evidence type="ECO:0000256" key="1">
    <source>
        <dbReference type="ARBA" id="ARBA00010945"/>
    </source>
</evidence>
<comment type="subunit">
    <text evidence="6">Monomer.</text>
</comment>
<dbReference type="InterPro" id="IPR043128">
    <property type="entry name" value="Rev_trsase/Diguanyl_cyclase"/>
</dbReference>
<dbReference type="PANTHER" id="PTHR11076:SF35">
    <property type="entry name" value="DNA REPAIR PROTEIN HOMOLOG YOBH"/>
    <property type="match status" value="1"/>
</dbReference>
<dbReference type="Pfam" id="PF11798">
    <property type="entry name" value="IMS_HHH"/>
    <property type="match status" value="1"/>
</dbReference>
<evidence type="ECO:0000256" key="2">
    <source>
        <dbReference type="ARBA" id="ARBA00022457"/>
    </source>
</evidence>
<dbReference type="Gene3D" id="1.10.150.20">
    <property type="entry name" value="5' to 3' exonuclease, C-terminal subdomain"/>
    <property type="match status" value="1"/>
</dbReference>
<dbReference type="GO" id="GO:0006281">
    <property type="term" value="P:DNA repair"/>
    <property type="evidence" value="ECO:0007669"/>
    <property type="project" value="UniProtKB-UniRule"/>
</dbReference>
<keyword evidence="6" id="KW-0234">DNA repair</keyword>
<evidence type="ECO:0000256" key="6">
    <source>
        <dbReference type="HAMAP-Rule" id="MF_01113"/>
    </source>
</evidence>
<evidence type="ECO:0000259" key="7">
    <source>
        <dbReference type="PROSITE" id="PS50173"/>
    </source>
</evidence>
<evidence type="ECO:0000313" key="8">
    <source>
        <dbReference type="EMBL" id="AEG59233.1"/>
    </source>
</evidence>
<keyword evidence="6" id="KW-0235">DNA replication</keyword>
<keyword evidence="9" id="KW-1185">Reference proteome</keyword>
<evidence type="ECO:0000256" key="3">
    <source>
        <dbReference type="ARBA" id="ARBA00022695"/>
    </source>
</evidence>
<dbReference type="GO" id="GO:0009432">
    <property type="term" value="P:SOS response"/>
    <property type="evidence" value="ECO:0007669"/>
    <property type="project" value="TreeGrafter"/>
</dbReference>
<dbReference type="EC" id="2.7.7.7" evidence="6"/>
<reference evidence="8 9" key="2">
    <citation type="journal article" date="2012" name="Stand. Genomic Sci.">
        <title>Complete genome sequence of the sulfate-reducing firmicute Desulfotomaculum ruminis type strain (DL(T)).</title>
        <authorList>
            <person name="Spring S."/>
            <person name="Visser M."/>
            <person name="Lu M."/>
            <person name="Copeland A."/>
            <person name="Lapidus A."/>
            <person name="Lucas S."/>
            <person name="Cheng J.F."/>
            <person name="Han C."/>
            <person name="Tapia R."/>
            <person name="Goodwin L.A."/>
            <person name="Pitluck S."/>
            <person name="Ivanova N."/>
            <person name="Land M."/>
            <person name="Hauser L."/>
            <person name="Larimer F."/>
            <person name="Rohde M."/>
            <person name="Goker M."/>
            <person name="Detter J.C."/>
            <person name="Kyrpides N.C."/>
            <person name="Woyke T."/>
            <person name="Schaap P.J."/>
            <person name="Plugge C.M."/>
            <person name="Muyzer G."/>
            <person name="Kuever J."/>
            <person name="Pereira I.A."/>
            <person name="Parshina S.N."/>
            <person name="Bernier-Latmani R."/>
            <person name="Stams A.J."/>
            <person name="Klenk H.P."/>
        </authorList>
    </citation>
    <scope>NUCLEOTIDE SEQUENCE [LARGE SCALE GENOMIC DNA]</scope>
    <source>
        <strain evidence="9">ATCC 23193 / DSM 2154 / NCIB 8452 / DL</strain>
    </source>
</reference>
<accession>F6DKH3</accession>
<keyword evidence="2 6" id="KW-0515">Mutator protein</keyword>
<evidence type="ECO:0000313" key="9">
    <source>
        <dbReference type="Proteomes" id="UP000009234"/>
    </source>
</evidence>
<dbReference type="InterPro" id="IPR017961">
    <property type="entry name" value="DNA_pol_Y-fam_little_finger"/>
</dbReference>
<dbReference type="GO" id="GO:0042276">
    <property type="term" value="P:error-prone translesion synthesis"/>
    <property type="evidence" value="ECO:0007669"/>
    <property type="project" value="TreeGrafter"/>
</dbReference>
<keyword evidence="6" id="KW-0479">Metal-binding</keyword>
<dbReference type="Gene3D" id="3.30.70.270">
    <property type="match status" value="1"/>
</dbReference>
<dbReference type="InterPro" id="IPR024728">
    <property type="entry name" value="PolY_HhH_motif"/>
</dbReference>
<comment type="cofactor">
    <cofactor evidence="6">
        <name>Mg(2+)</name>
        <dbReference type="ChEBI" id="CHEBI:18420"/>
    </cofactor>
    <text evidence="6">Binds 2 magnesium ions per subunit.</text>
</comment>
<dbReference type="HAMAP" id="MF_01113">
    <property type="entry name" value="DNApol_IV"/>
    <property type="match status" value="1"/>
</dbReference>
<dbReference type="InterPro" id="IPR036775">
    <property type="entry name" value="DNA_pol_Y-fam_lit_finger_sf"/>
</dbReference>
<dbReference type="InterPro" id="IPR043502">
    <property type="entry name" value="DNA/RNA_pol_sf"/>
</dbReference>
<dbReference type="GO" id="GO:0003684">
    <property type="term" value="F:damaged DNA binding"/>
    <property type="evidence" value="ECO:0007669"/>
    <property type="project" value="InterPro"/>
</dbReference>
<evidence type="ECO:0000256" key="4">
    <source>
        <dbReference type="ARBA" id="ARBA00022763"/>
    </source>
</evidence>
<dbReference type="Pfam" id="PF00817">
    <property type="entry name" value="IMS"/>
    <property type="match status" value="1"/>
</dbReference>
<keyword evidence="6" id="KW-0238">DNA-binding</keyword>
<dbReference type="RefSeq" id="WP_013841004.1">
    <property type="nucleotide sequence ID" value="NC_015589.1"/>
</dbReference>
<dbReference type="Gene3D" id="3.30.1490.100">
    <property type="entry name" value="DNA polymerase, Y-family, little finger domain"/>
    <property type="match status" value="1"/>
</dbReference>
<comment type="subcellular location">
    <subcellularLocation>
        <location evidence="6">Cytoplasm</location>
    </subcellularLocation>
</comment>
<dbReference type="InterPro" id="IPR022880">
    <property type="entry name" value="DNApol_IV"/>
</dbReference>
<proteinExistence type="inferred from homology"/>
<dbReference type="eggNOG" id="COG0389">
    <property type="taxonomic scope" value="Bacteria"/>
</dbReference>
<name>F6DKH3_DESRL</name>
<keyword evidence="4 6" id="KW-0227">DNA damage</keyword>
<dbReference type="GO" id="GO:0003887">
    <property type="term" value="F:DNA-directed DNA polymerase activity"/>
    <property type="evidence" value="ECO:0007669"/>
    <property type="project" value="UniProtKB-UniRule"/>
</dbReference>
<keyword evidence="6" id="KW-0460">Magnesium</keyword>
<dbReference type="Gene3D" id="3.40.1170.60">
    <property type="match status" value="1"/>
</dbReference>
<feature type="active site" evidence="6">
    <location>
        <position position="106"/>
    </location>
</feature>
<dbReference type="SUPFAM" id="SSF56672">
    <property type="entry name" value="DNA/RNA polymerases"/>
    <property type="match status" value="1"/>
</dbReference>
<reference evidence="9" key="1">
    <citation type="submission" date="2011-05" db="EMBL/GenBank/DDBJ databases">
        <title>Complete sequence of Desulfotomaculum ruminis DSM 2154.</title>
        <authorList>
            <person name="Lucas S."/>
            <person name="Copeland A."/>
            <person name="Lapidus A."/>
            <person name="Cheng J.-F."/>
            <person name="Goodwin L."/>
            <person name="Pitluck S."/>
            <person name="Lu M."/>
            <person name="Detter J.C."/>
            <person name="Han C."/>
            <person name="Tapia R."/>
            <person name="Land M."/>
            <person name="Hauser L."/>
            <person name="Kyrpides N."/>
            <person name="Ivanova N."/>
            <person name="Mikhailova N."/>
            <person name="Pagani I."/>
            <person name="Stams A.J.M."/>
            <person name="Plugge C.M."/>
            <person name="Muyzer G."/>
            <person name="Kuever J."/>
            <person name="Parshina S.N."/>
            <person name="Ivanova A.E."/>
            <person name="Nazina T.N."/>
            <person name="Brambilla E."/>
            <person name="Spring S."/>
            <person name="Klenk H.-P."/>
            <person name="Woyke T."/>
        </authorList>
    </citation>
    <scope>NUCLEOTIDE SEQUENCE [LARGE SCALE GENOMIC DNA]</scope>
    <source>
        <strain evidence="9">ATCC 23193 / DSM 2154 / NCIB 8452 / DL</strain>
    </source>
</reference>
<dbReference type="NCBIfam" id="NF002848">
    <property type="entry name" value="PRK03103.1"/>
    <property type="match status" value="1"/>
</dbReference>
<dbReference type="Pfam" id="PF11799">
    <property type="entry name" value="IMS_C"/>
    <property type="match status" value="1"/>
</dbReference>
<dbReference type="GO" id="GO:0000287">
    <property type="term" value="F:magnesium ion binding"/>
    <property type="evidence" value="ECO:0007669"/>
    <property type="project" value="UniProtKB-UniRule"/>
</dbReference>
<comment type="catalytic activity">
    <reaction evidence="6">
        <text>DNA(n) + a 2'-deoxyribonucleoside 5'-triphosphate = DNA(n+1) + diphosphate</text>
        <dbReference type="Rhea" id="RHEA:22508"/>
        <dbReference type="Rhea" id="RHEA-COMP:17339"/>
        <dbReference type="Rhea" id="RHEA-COMP:17340"/>
        <dbReference type="ChEBI" id="CHEBI:33019"/>
        <dbReference type="ChEBI" id="CHEBI:61560"/>
        <dbReference type="ChEBI" id="CHEBI:173112"/>
        <dbReference type="EC" id="2.7.7.7"/>
    </reaction>
</comment>
<feature type="domain" description="UmuC" evidence="7">
    <location>
        <begin position="4"/>
        <end position="187"/>
    </location>
</feature>
<protein>
    <recommendedName>
        <fullName evidence="6">DNA polymerase IV</fullName>
        <shortName evidence="6">Pol IV</shortName>
        <ecNumber evidence="6">2.7.7.7</ecNumber>
    </recommendedName>
</protein>
<dbReference type="PANTHER" id="PTHR11076">
    <property type="entry name" value="DNA REPAIR POLYMERASE UMUC / TRANSFERASE FAMILY MEMBER"/>
    <property type="match status" value="1"/>
</dbReference>
<comment type="similarity">
    <text evidence="1 6">Belongs to the DNA polymerase type-Y family.</text>
</comment>
<comment type="function">
    <text evidence="6">Poorly processive, error-prone DNA polymerase involved in untargeted mutagenesis. Copies undamaged DNA at stalled replication forks, which arise in vivo from mismatched or misaligned primer ends. These misaligned primers can be extended by PolIV. Exhibits no 3'-5' exonuclease (proofreading) activity. May be involved in translesional synthesis, in conjunction with the beta clamp from PolIII.</text>
</comment>
<dbReference type="EMBL" id="CP002780">
    <property type="protein sequence ID" value="AEG59233.1"/>
    <property type="molecule type" value="Genomic_DNA"/>
</dbReference>
<dbReference type="CDD" id="cd03586">
    <property type="entry name" value="PolY_Pol_IV_kappa"/>
    <property type="match status" value="1"/>
</dbReference>
<dbReference type="SUPFAM" id="SSF100879">
    <property type="entry name" value="Lesion bypass DNA polymerase (Y-family), little finger domain"/>
    <property type="match status" value="1"/>
</dbReference>